<evidence type="ECO:0008006" key="3">
    <source>
        <dbReference type="Google" id="ProtNLM"/>
    </source>
</evidence>
<proteinExistence type="predicted"/>
<sequence length="244" mass="28178">MHTWKQFIHSERDRFSTKHNNMFAFSFSKVLRYYEFLAIILERCKNAGTEFHATLNALQTSFKDREGALSTEQSRLLENNSHSTLILHLEIESFYLFAKILLDKAARALEFYFGKAQRSPLDSHDDLTKNIKKYAAARNISIPGEELLEIVGRLKNDVSDYRDQEIAHEKSPRSMKGTASDAKGTARITTLRIYPTEKDKQVESKPPEEVLKQIDEYLRLLIIYIGSNRDKTALSQVTETKTNR</sequence>
<evidence type="ECO:0000313" key="1">
    <source>
        <dbReference type="EMBL" id="OGY59654.1"/>
    </source>
</evidence>
<name>A0A1G1Z549_9BACT</name>
<comment type="caution">
    <text evidence="1">The sequence shown here is derived from an EMBL/GenBank/DDBJ whole genome shotgun (WGS) entry which is preliminary data.</text>
</comment>
<organism evidence="1 2">
    <name type="scientific">Candidatus Colwellbacteria bacterium RIFCSPLOWO2_02_FULL_44_20b</name>
    <dbReference type="NCBI Taxonomy" id="1797691"/>
    <lineage>
        <taxon>Bacteria</taxon>
        <taxon>Candidatus Colwelliibacteriota</taxon>
    </lineage>
</organism>
<dbReference type="Proteomes" id="UP000178808">
    <property type="component" value="Unassembled WGS sequence"/>
</dbReference>
<gene>
    <name evidence="1" type="ORF">A3I31_00580</name>
</gene>
<protein>
    <recommendedName>
        <fullName evidence="3">HEPN domain-containing protein</fullName>
    </recommendedName>
</protein>
<dbReference type="EMBL" id="MHIZ01000031">
    <property type="protein sequence ID" value="OGY59654.1"/>
    <property type="molecule type" value="Genomic_DNA"/>
</dbReference>
<evidence type="ECO:0000313" key="2">
    <source>
        <dbReference type="Proteomes" id="UP000178808"/>
    </source>
</evidence>
<dbReference type="AlphaFoldDB" id="A0A1G1Z549"/>
<accession>A0A1G1Z549</accession>
<reference evidence="1 2" key="1">
    <citation type="journal article" date="2016" name="Nat. Commun.">
        <title>Thousands of microbial genomes shed light on interconnected biogeochemical processes in an aquifer system.</title>
        <authorList>
            <person name="Anantharaman K."/>
            <person name="Brown C.T."/>
            <person name="Hug L.A."/>
            <person name="Sharon I."/>
            <person name="Castelle C.J."/>
            <person name="Probst A.J."/>
            <person name="Thomas B.C."/>
            <person name="Singh A."/>
            <person name="Wilkins M.J."/>
            <person name="Karaoz U."/>
            <person name="Brodie E.L."/>
            <person name="Williams K.H."/>
            <person name="Hubbard S.S."/>
            <person name="Banfield J.F."/>
        </authorList>
    </citation>
    <scope>NUCLEOTIDE SEQUENCE [LARGE SCALE GENOMIC DNA]</scope>
</reference>